<comment type="caution">
    <text evidence="2">The sequence shown here is derived from an EMBL/GenBank/DDBJ whole genome shotgun (WGS) entry which is preliminary data.</text>
</comment>
<dbReference type="EMBL" id="LHZZ01000350">
    <property type="protein sequence ID" value="KXV79245.1"/>
    <property type="molecule type" value="Genomic_DNA"/>
</dbReference>
<dbReference type="PATRIC" id="fig|178901.15.peg.2131"/>
<evidence type="ECO:0000313" key="2">
    <source>
        <dbReference type="EMBL" id="KXV79245.1"/>
    </source>
</evidence>
<protein>
    <submittedName>
        <fullName evidence="2">Uncharacterized protein</fullName>
    </submittedName>
</protein>
<organism evidence="2 3">
    <name type="scientific">Acetobacter malorum</name>
    <dbReference type="NCBI Taxonomy" id="178901"/>
    <lineage>
        <taxon>Bacteria</taxon>
        <taxon>Pseudomonadati</taxon>
        <taxon>Pseudomonadota</taxon>
        <taxon>Alphaproteobacteria</taxon>
        <taxon>Acetobacterales</taxon>
        <taxon>Acetobacteraceae</taxon>
        <taxon>Acetobacter</taxon>
    </lineage>
</organism>
<dbReference type="Gene3D" id="3.30.930.30">
    <property type="match status" value="1"/>
</dbReference>
<sequence>RHGKDNVIAANLSAYVVPKDPDTGRLNCRRFLGGAKALNEMQTDFARVVGRPVGLERGIEGSKATHTKLKTYYGALERDAPEHKNLTAADLAPQVLKKGIILSAKENPEQVAKRISQTIQQHYDPAIQSATVARTATRQAKADRESLKQLQTRLGPFVKVLRDIPTQYREKVIEGCVKLAQQLRQKLQDQAIEAQRERAREIGRNRSRENSRGRGR</sequence>
<dbReference type="Proteomes" id="UP000075538">
    <property type="component" value="Unassembled WGS sequence"/>
</dbReference>
<dbReference type="CDD" id="cd17242">
    <property type="entry name" value="MobM_relaxase"/>
    <property type="match status" value="1"/>
</dbReference>
<proteinExistence type="predicted"/>
<feature type="region of interest" description="Disordered" evidence="1">
    <location>
        <begin position="197"/>
        <end position="216"/>
    </location>
</feature>
<feature type="non-terminal residue" evidence="2">
    <location>
        <position position="1"/>
    </location>
</feature>
<dbReference type="RefSeq" id="WP_231866612.1">
    <property type="nucleotide sequence ID" value="NZ_LHZZ01000350.1"/>
</dbReference>
<evidence type="ECO:0000256" key="1">
    <source>
        <dbReference type="SAM" id="MobiDB-lite"/>
    </source>
</evidence>
<name>A0A149VGC9_9PROT</name>
<reference evidence="2 3" key="1">
    <citation type="submission" date="2015-06" db="EMBL/GenBank/DDBJ databases">
        <title>Improved classification and identification of acetic acid bacteria using matrix-assisted laser desorption/ionization time-of-flight mass spectrometry; Gluconobacter nephelii and Gluconobacter uchimurae are later heterotypic synonyms of Gluconobacter japonicus and Gluconobacter oxydans, respectively.</title>
        <authorList>
            <person name="Li L."/>
            <person name="Cleenwerck I."/>
            <person name="De Vuyst L."/>
            <person name="Vandamme P."/>
        </authorList>
    </citation>
    <scope>NUCLEOTIDE SEQUENCE [LARGE SCALE GENOMIC DNA]</scope>
    <source>
        <strain evidence="2 3">LMG 1604</strain>
    </source>
</reference>
<accession>A0A149VGC9</accession>
<dbReference type="AlphaFoldDB" id="A0A149VGC9"/>
<evidence type="ECO:0000313" key="3">
    <source>
        <dbReference type="Proteomes" id="UP000075538"/>
    </source>
</evidence>
<gene>
    <name evidence="2" type="ORF">AD953_02945</name>
</gene>